<name>X1QVF7_9ZZZZ</name>
<evidence type="ECO:0000313" key="1">
    <source>
        <dbReference type="EMBL" id="GAI72532.1"/>
    </source>
</evidence>
<proteinExistence type="predicted"/>
<protein>
    <submittedName>
        <fullName evidence="1">Uncharacterized protein</fullName>
    </submittedName>
</protein>
<dbReference type="AlphaFoldDB" id="X1QVF7"/>
<sequence>MTNYTKIDNLIYLAHQAKDNGNFPLAEKFIKQLLLETLKGKDAKLIRIAAETLIEHRRLHIAHVHKILRRIDPIQSKQKELS</sequence>
<dbReference type="EMBL" id="BARW01001228">
    <property type="protein sequence ID" value="GAI72532.1"/>
    <property type="molecule type" value="Genomic_DNA"/>
</dbReference>
<reference evidence="1" key="1">
    <citation type="journal article" date="2014" name="Front. Microbiol.">
        <title>High frequency of phylogenetically diverse reductive dehalogenase-homologous genes in deep subseafloor sedimentary metagenomes.</title>
        <authorList>
            <person name="Kawai M."/>
            <person name="Futagami T."/>
            <person name="Toyoda A."/>
            <person name="Takaki Y."/>
            <person name="Nishi S."/>
            <person name="Hori S."/>
            <person name="Arai W."/>
            <person name="Tsubouchi T."/>
            <person name="Morono Y."/>
            <person name="Uchiyama I."/>
            <person name="Ito T."/>
            <person name="Fujiyama A."/>
            <person name="Inagaki F."/>
            <person name="Takami H."/>
        </authorList>
    </citation>
    <scope>NUCLEOTIDE SEQUENCE</scope>
    <source>
        <strain evidence="1">Expedition CK06-06</strain>
    </source>
</reference>
<gene>
    <name evidence="1" type="ORF">S12H4_04116</name>
</gene>
<organism evidence="1">
    <name type="scientific">marine sediment metagenome</name>
    <dbReference type="NCBI Taxonomy" id="412755"/>
    <lineage>
        <taxon>unclassified sequences</taxon>
        <taxon>metagenomes</taxon>
        <taxon>ecological metagenomes</taxon>
    </lineage>
</organism>
<accession>X1QVF7</accession>
<comment type="caution">
    <text evidence="1">The sequence shown here is derived from an EMBL/GenBank/DDBJ whole genome shotgun (WGS) entry which is preliminary data.</text>
</comment>